<feature type="domain" description="Glyceraldehyde 3-phosphate dehydrogenase NAD(P) binding" evidence="4">
    <location>
        <begin position="133"/>
        <end position="294"/>
    </location>
</feature>
<gene>
    <name evidence="5" type="ORF">EV700_1242</name>
</gene>
<dbReference type="InterPro" id="IPR020830">
    <property type="entry name" value="GlycerAld_3-P_DH_AS"/>
</dbReference>
<dbReference type="SMART" id="SM00846">
    <property type="entry name" value="Gp_dh_N"/>
    <property type="match status" value="1"/>
</dbReference>
<dbReference type="CDD" id="cd05214">
    <property type="entry name" value="GAPDH_I_N"/>
    <property type="match status" value="1"/>
</dbReference>
<organism evidence="5 6">
    <name type="scientific">Fluviicoccus keumensis</name>
    <dbReference type="NCBI Taxonomy" id="1435465"/>
    <lineage>
        <taxon>Bacteria</taxon>
        <taxon>Pseudomonadati</taxon>
        <taxon>Pseudomonadota</taxon>
        <taxon>Gammaproteobacteria</taxon>
        <taxon>Moraxellales</taxon>
        <taxon>Moraxellaceae</taxon>
        <taxon>Fluviicoccus</taxon>
    </lineage>
</organism>
<dbReference type="OrthoDB" id="9803304at2"/>
<protein>
    <submittedName>
        <fullName evidence="5">Glyceraldehyde 3-phosphate dehydrogenase</fullName>
    </submittedName>
</protein>
<reference evidence="5 6" key="1">
    <citation type="submission" date="2019-02" db="EMBL/GenBank/DDBJ databases">
        <title>Genomic Encyclopedia of Type Strains, Phase IV (KMG-IV): sequencing the most valuable type-strain genomes for metagenomic binning, comparative biology and taxonomic classification.</title>
        <authorList>
            <person name="Goeker M."/>
        </authorList>
    </citation>
    <scope>NUCLEOTIDE SEQUENCE [LARGE SCALE GENOMIC DNA]</scope>
    <source>
        <strain evidence="5 6">DSM 105135</strain>
    </source>
</reference>
<dbReference type="FunFam" id="3.30.360.10:FF:000002">
    <property type="entry name" value="Glyceraldehyde-3-phosphate dehydrogenase"/>
    <property type="match status" value="1"/>
</dbReference>
<evidence type="ECO:0000256" key="1">
    <source>
        <dbReference type="ARBA" id="ARBA00007406"/>
    </source>
</evidence>
<comment type="caution">
    <text evidence="5">The sequence shown here is derived from an EMBL/GenBank/DDBJ whole genome shotgun (WGS) entry which is preliminary data.</text>
</comment>
<evidence type="ECO:0000313" key="5">
    <source>
        <dbReference type="EMBL" id="RZU46857.1"/>
    </source>
</evidence>
<dbReference type="RefSeq" id="WP_130411848.1">
    <property type="nucleotide sequence ID" value="NZ_SHKX01000011.1"/>
</dbReference>
<dbReference type="NCBIfam" id="NF006139">
    <property type="entry name" value="PRK08289.1"/>
    <property type="match status" value="1"/>
</dbReference>
<evidence type="ECO:0000313" key="6">
    <source>
        <dbReference type="Proteomes" id="UP000292423"/>
    </source>
</evidence>
<evidence type="ECO:0000259" key="4">
    <source>
        <dbReference type="SMART" id="SM00846"/>
    </source>
</evidence>
<dbReference type="Pfam" id="PF02800">
    <property type="entry name" value="Gp_dh_C"/>
    <property type="match status" value="1"/>
</dbReference>
<accession>A0A4Q7Z8M4</accession>
<evidence type="ECO:0000256" key="2">
    <source>
        <dbReference type="ARBA" id="ARBA00023002"/>
    </source>
</evidence>
<dbReference type="Gene3D" id="3.30.360.10">
    <property type="entry name" value="Dihydrodipicolinate Reductase, domain 2"/>
    <property type="match status" value="1"/>
</dbReference>
<dbReference type="PANTHER" id="PTHR43454:SF1">
    <property type="entry name" value="GLYCERALDEHYDE 3-PHOSPHATE DEHYDROGENASE NAD(P) BINDING DOMAIN-CONTAINING PROTEIN"/>
    <property type="match status" value="1"/>
</dbReference>
<dbReference type="InterPro" id="IPR020831">
    <property type="entry name" value="GlycerAld/Erythrose_P_DH"/>
</dbReference>
<comment type="similarity">
    <text evidence="1 3">Belongs to the glyceraldehyde-3-phosphate dehydrogenase family.</text>
</comment>
<dbReference type="AlphaFoldDB" id="A0A4Q7Z8M4"/>
<dbReference type="Proteomes" id="UP000292423">
    <property type="component" value="Unassembled WGS sequence"/>
</dbReference>
<dbReference type="GO" id="GO:0051287">
    <property type="term" value="F:NAD binding"/>
    <property type="evidence" value="ECO:0007669"/>
    <property type="project" value="InterPro"/>
</dbReference>
<dbReference type="InterPro" id="IPR020829">
    <property type="entry name" value="GlycerAld_3-P_DH_cat"/>
</dbReference>
<dbReference type="SUPFAM" id="SSF55347">
    <property type="entry name" value="Glyceraldehyde-3-phosphate dehydrogenase-like, C-terminal domain"/>
    <property type="match status" value="1"/>
</dbReference>
<sequence length="488" mass="53207">MSDADIQTLREGHFGRWKNREAIAETLIPVIGKLYRERNIIVQVYGRNLVNRSVIQILKLHRRVRMIAGELSVVDTEPMILALAAMTDVGSCQVDVGKLATDYKNSDKSQTPAEFLRAALKPAIGLHTAEHPTDVVLYGFGRIGRIMARLIIEQTGSGQGLRLRAIVVRKTQEGDLAKRASLLRRDSVHGSFDGTIAVDEENEAIIANGNFIKVIYASKPEDVDYTAYGINNAILIDNTGKLKDEEGLGRHLTCPGVARVILTAPAKGAIKNIVYGVNSKDILDSDKIISAASCTTNAITPVLKVLNDKYGIVSGHVETVHSFTNDQNLIDNYHKADRRGRSAVLNMVITETGAAKAVAKALPELQGKLTGNSVRVPTPNVSLAILNLTLPTAVSRDELNEYVRQIALHSNLQGQIDYTSSTEVVSTDFIGSRAAGVFDAQATIVNGNHVTCYVWYDNEVGYSTQVYRITEQMAGVRYLTIPAESLNA</sequence>
<evidence type="ECO:0000256" key="3">
    <source>
        <dbReference type="RuleBase" id="RU000397"/>
    </source>
</evidence>
<dbReference type="SUPFAM" id="SSF51735">
    <property type="entry name" value="NAD(P)-binding Rossmann-fold domains"/>
    <property type="match status" value="1"/>
</dbReference>
<keyword evidence="2" id="KW-0560">Oxidoreductase</keyword>
<dbReference type="GO" id="GO:0016620">
    <property type="term" value="F:oxidoreductase activity, acting on the aldehyde or oxo group of donors, NAD or NADP as acceptor"/>
    <property type="evidence" value="ECO:0007669"/>
    <property type="project" value="InterPro"/>
</dbReference>
<dbReference type="PROSITE" id="PS00071">
    <property type="entry name" value="GAPDH"/>
    <property type="match status" value="1"/>
</dbReference>
<dbReference type="PRINTS" id="PR00078">
    <property type="entry name" value="G3PDHDRGNASE"/>
</dbReference>
<proteinExistence type="inferred from homology"/>
<dbReference type="Pfam" id="PF00044">
    <property type="entry name" value="Gp_dh_N"/>
    <property type="match status" value="1"/>
</dbReference>
<keyword evidence="6" id="KW-1185">Reference proteome</keyword>
<dbReference type="InterPro" id="IPR036291">
    <property type="entry name" value="NAD(P)-bd_dom_sf"/>
</dbReference>
<dbReference type="CDD" id="cd18126">
    <property type="entry name" value="GAPDH_I_C"/>
    <property type="match status" value="1"/>
</dbReference>
<dbReference type="InterPro" id="IPR020828">
    <property type="entry name" value="GlycerAld_3-P_DH_NAD(P)-bd"/>
</dbReference>
<name>A0A4Q7Z8M4_9GAMM</name>
<dbReference type="EMBL" id="SHKX01000011">
    <property type="protein sequence ID" value="RZU46857.1"/>
    <property type="molecule type" value="Genomic_DNA"/>
</dbReference>
<dbReference type="PANTHER" id="PTHR43454">
    <property type="entry name" value="GLYCERALDEHYDE-3-PHOSPHATE DEHYDROGENASE"/>
    <property type="match status" value="1"/>
</dbReference>
<dbReference type="Gene3D" id="3.40.50.720">
    <property type="entry name" value="NAD(P)-binding Rossmann-like Domain"/>
    <property type="match status" value="1"/>
</dbReference>